<feature type="compositionally biased region" description="Acidic residues" evidence="2">
    <location>
        <begin position="263"/>
        <end position="274"/>
    </location>
</feature>
<protein>
    <submittedName>
        <fullName evidence="5">Uncharacterized protein LOC117533534 isoform X1</fullName>
    </submittedName>
</protein>
<feature type="compositionally biased region" description="Basic and acidic residues" evidence="2">
    <location>
        <begin position="365"/>
        <end position="374"/>
    </location>
</feature>
<keyword evidence="1" id="KW-0863">Zinc-finger</keyword>
<gene>
    <name evidence="5" type="primary">LOC117533534</name>
</gene>
<evidence type="ECO:0000256" key="2">
    <source>
        <dbReference type="SAM" id="MobiDB-lite"/>
    </source>
</evidence>
<keyword evidence="1" id="KW-0862">Zinc</keyword>
<feature type="region of interest" description="Disordered" evidence="2">
    <location>
        <begin position="186"/>
        <end position="419"/>
    </location>
</feature>
<feature type="compositionally biased region" description="Basic and acidic residues" evidence="2">
    <location>
        <begin position="244"/>
        <end position="262"/>
    </location>
</feature>
<proteinExistence type="predicted"/>
<dbReference type="GO" id="GO:0003723">
    <property type="term" value="F:RNA binding"/>
    <property type="evidence" value="ECO:0007669"/>
    <property type="project" value="InterPro"/>
</dbReference>
<feature type="compositionally biased region" description="Basic residues" evidence="2">
    <location>
        <begin position="351"/>
        <end position="360"/>
    </location>
</feature>
<evidence type="ECO:0000259" key="3">
    <source>
        <dbReference type="PROSITE" id="PS50158"/>
    </source>
</evidence>
<dbReference type="InterPro" id="IPR001878">
    <property type="entry name" value="Znf_CCHC"/>
</dbReference>
<evidence type="ECO:0000313" key="4">
    <source>
        <dbReference type="Proteomes" id="UP000515161"/>
    </source>
</evidence>
<dbReference type="Pfam" id="PF00098">
    <property type="entry name" value="zf-CCHC"/>
    <property type="match status" value="2"/>
</dbReference>
<evidence type="ECO:0000256" key="1">
    <source>
        <dbReference type="PROSITE-ProRule" id="PRU00047"/>
    </source>
</evidence>
<dbReference type="OrthoDB" id="8912020at2759"/>
<dbReference type="GO" id="GO:0008270">
    <property type="term" value="F:zinc ion binding"/>
    <property type="evidence" value="ECO:0007669"/>
    <property type="project" value="UniProtKB-KW"/>
</dbReference>
<feature type="domain" description="CCHC-type" evidence="3">
    <location>
        <begin position="154"/>
        <end position="168"/>
    </location>
</feature>
<dbReference type="RefSeq" id="XP_034053211.1">
    <property type="nucleotide sequence ID" value="XM_034197320.1"/>
</dbReference>
<dbReference type="SUPFAM" id="SSF57756">
    <property type="entry name" value="Retrovirus zinc finger-like domains"/>
    <property type="match status" value="1"/>
</dbReference>
<name>A0A6P8SS90_GYMAC</name>
<dbReference type="Proteomes" id="UP000515161">
    <property type="component" value="Unplaced"/>
</dbReference>
<dbReference type="InParanoid" id="A0A6P8SS90"/>
<dbReference type="PROSITE" id="PS50158">
    <property type="entry name" value="ZF_CCHC"/>
    <property type="match status" value="1"/>
</dbReference>
<reference evidence="5" key="1">
    <citation type="submission" date="2025-08" db="UniProtKB">
        <authorList>
            <consortium name="RefSeq"/>
        </authorList>
    </citation>
    <scope>IDENTIFICATION</scope>
</reference>
<dbReference type="Gene3D" id="2.60.120.950">
    <property type="entry name" value="Circovirus capsid protein"/>
    <property type="match status" value="1"/>
</dbReference>
<dbReference type="InterPro" id="IPR036875">
    <property type="entry name" value="Znf_CCHC_sf"/>
</dbReference>
<dbReference type="InterPro" id="IPR042509">
    <property type="entry name" value="ZCCHC3"/>
</dbReference>
<evidence type="ECO:0000313" key="5">
    <source>
        <dbReference type="RefSeq" id="XP_034053211.1"/>
    </source>
</evidence>
<dbReference type="PANTHER" id="PTHR22639">
    <property type="entry name" value="GAG-RELATED PROTEIN"/>
    <property type="match status" value="1"/>
</dbReference>
<dbReference type="AlphaFoldDB" id="A0A6P8SS90"/>
<organism evidence="4 5">
    <name type="scientific">Gymnodraco acuticeps</name>
    <name type="common">Antarctic dragonfish</name>
    <dbReference type="NCBI Taxonomy" id="8218"/>
    <lineage>
        <taxon>Eukaryota</taxon>
        <taxon>Metazoa</taxon>
        <taxon>Chordata</taxon>
        <taxon>Craniata</taxon>
        <taxon>Vertebrata</taxon>
        <taxon>Euteleostomi</taxon>
        <taxon>Actinopterygii</taxon>
        <taxon>Neopterygii</taxon>
        <taxon>Teleostei</taxon>
        <taxon>Neoteleostei</taxon>
        <taxon>Acanthomorphata</taxon>
        <taxon>Eupercaria</taxon>
        <taxon>Perciformes</taxon>
        <taxon>Notothenioidei</taxon>
        <taxon>Bathydraconidae</taxon>
        <taxon>Gymnodraco</taxon>
    </lineage>
</organism>
<dbReference type="GO" id="GO:0003690">
    <property type="term" value="F:double-stranded DNA binding"/>
    <property type="evidence" value="ECO:0007669"/>
    <property type="project" value="InterPro"/>
</dbReference>
<dbReference type="InterPro" id="IPR038652">
    <property type="entry name" value="Circovirus_capsid_sf"/>
</dbReference>
<dbReference type="GO" id="GO:0002218">
    <property type="term" value="P:activation of innate immune response"/>
    <property type="evidence" value="ECO:0007669"/>
    <property type="project" value="InterPro"/>
</dbReference>
<dbReference type="PANTHER" id="PTHR22639:SF3">
    <property type="entry name" value="ZINC FINGER CCHC DOMAIN-CONTAINING PROTEIN 3"/>
    <property type="match status" value="1"/>
</dbReference>
<keyword evidence="1" id="KW-0479">Metal-binding</keyword>
<feature type="compositionally biased region" description="Low complexity" evidence="2">
    <location>
        <begin position="376"/>
        <end position="387"/>
    </location>
</feature>
<accession>A0A6P8SS90</accession>
<dbReference type="Pfam" id="PF02443">
    <property type="entry name" value="Circo_capsid"/>
    <property type="match status" value="1"/>
</dbReference>
<dbReference type="InterPro" id="IPR003383">
    <property type="entry name" value="Circovirus_capsid"/>
</dbReference>
<feature type="compositionally biased region" description="Basic residues" evidence="2">
    <location>
        <begin position="398"/>
        <end position="419"/>
    </location>
</feature>
<dbReference type="KEGG" id="gacu:117533534"/>
<sequence length="522" mass="59297">MEGVNIILTMMDMLIGVQEQCGRVLACRMRGVREYEITMKTEEGRDSLLEGVRVKGVLISARKLSENEVTVSFMYLPAYIGDGVILERLREWGVEPVSRIHRRKIQGTQVADGTRYLRVLLKGEVHSLPYSTKLRVAGGEEYFSVKHDGQRQVCRNCLKPGHIYRECPMIKCYKCKGEGHRARRDGWEEKRGGMGGEGWSEEFPPRRALNQGHPQPALRSPKKPLLATPPPTPMSEGEEEAEPEEKGGADDTRKKGRARSESGEEEEKSEEEMEGEKGPWNMTKKERKRRVHDEKKRVKKNGSSDDEAAGGAGAVEMDEAEGERKEPDGLWPGAGRPNQPRPRVEEEGKRSGKQLKRPKRATTTEGRRVQKEEWAEMTAAGKAAAAATDKEKGFQRKMAPRKRRQVKRRTPAPRRRRSTKVRAMNGNTFCWRITKQTAWTVPKKTSSAVAGNFLGIAIKLNDFTSLVHWDRYRFAKVKVEVRPRYATYNVTQTLNQTMVDYDDITYVPTQTALYYGYATARK</sequence>
<dbReference type="SMART" id="SM00343">
    <property type="entry name" value="ZnF_C2HC"/>
    <property type="match status" value="2"/>
</dbReference>
<dbReference type="Gene3D" id="4.10.60.10">
    <property type="entry name" value="Zinc finger, CCHC-type"/>
    <property type="match status" value="1"/>
</dbReference>
<keyword evidence="4" id="KW-1185">Reference proteome</keyword>
<dbReference type="GeneID" id="117533534"/>